<dbReference type="PANTHER" id="PTHR11699">
    <property type="entry name" value="ALDEHYDE DEHYDROGENASE-RELATED"/>
    <property type="match status" value="1"/>
</dbReference>
<sequence>MGEATTLFVVSTTKETEHRLLCFDGYEAAIEEATVAATSVEKSTVRISSRDTGKTMVDASLGEIMTTCEKITWLLSEGEKWLKPEYRYAETGQALVSSVDKIIFVGSPGVGKMVVQIAMRGALQSSGQNCAGAERFYVHKDIYTAFVAQIVKLVKSISVVSTTFLAQQKTDDASFSFI</sequence>
<comment type="caution">
    <text evidence="4">The sequence shown here is derived from an EMBL/GenBank/DDBJ whole genome shotgun (WGS) entry which is preliminary data.</text>
</comment>
<gene>
    <name evidence="4" type="ORF">B296_00004465</name>
</gene>
<dbReference type="PROSITE" id="PS00070">
    <property type="entry name" value="ALDEHYDE_DEHYDR_CYS"/>
    <property type="match status" value="1"/>
</dbReference>
<evidence type="ECO:0000313" key="5">
    <source>
        <dbReference type="Proteomes" id="UP000287651"/>
    </source>
</evidence>
<evidence type="ECO:0000259" key="3">
    <source>
        <dbReference type="Pfam" id="PF00171"/>
    </source>
</evidence>
<proteinExistence type="inferred from homology"/>
<dbReference type="InterPro" id="IPR016161">
    <property type="entry name" value="Ald_DH/histidinol_DH"/>
</dbReference>
<dbReference type="Gene3D" id="3.40.309.10">
    <property type="entry name" value="Aldehyde Dehydrogenase, Chain A, domain 2"/>
    <property type="match status" value="1"/>
</dbReference>
<dbReference type="Proteomes" id="UP000287651">
    <property type="component" value="Unassembled WGS sequence"/>
</dbReference>
<accession>A0A427AJD1</accession>
<feature type="domain" description="Aldehyde dehydrogenase" evidence="3">
    <location>
        <begin position="114"/>
        <end position="160"/>
    </location>
</feature>
<dbReference type="GO" id="GO:0016620">
    <property type="term" value="F:oxidoreductase activity, acting on the aldehyde or oxo group of donors, NAD or NADP as acceptor"/>
    <property type="evidence" value="ECO:0007669"/>
    <property type="project" value="InterPro"/>
</dbReference>
<dbReference type="InterPro" id="IPR016160">
    <property type="entry name" value="Ald_DH_CS_CYS"/>
</dbReference>
<evidence type="ECO:0000313" key="4">
    <source>
        <dbReference type="EMBL" id="RRT76373.1"/>
    </source>
</evidence>
<dbReference type="Pfam" id="PF00171">
    <property type="entry name" value="Aldedh"/>
    <property type="match status" value="1"/>
</dbReference>
<protein>
    <recommendedName>
        <fullName evidence="3">Aldehyde dehydrogenase domain-containing protein</fullName>
    </recommendedName>
</protein>
<name>A0A427AJD1_ENSVE</name>
<dbReference type="AlphaFoldDB" id="A0A427AJD1"/>
<evidence type="ECO:0000256" key="1">
    <source>
        <dbReference type="ARBA" id="ARBA00009986"/>
    </source>
</evidence>
<organism evidence="4 5">
    <name type="scientific">Ensete ventricosum</name>
    <name type="common">Abyssinian banana</name>
    <name type="synonym">Musa ensete</name>
    <dbReference type="NCBI Taxonomy" id="4639"/>
    <lineage>
        <taxon>Eukaryota</taxon>
        <taxon>Viridiplantae</taxon>
        <taxon>Streptophyta</taxon>
        <taxon>Embryophyta</taxon>
        <taxon>Tracheophyta</taxon>
        <taxon>Spermatophyta</taxon>
        <taxon>Magnoliopsida</taxon>
        <taxon>Liliopsida</taxon>
        <taxon>Zingiberales</taxon>
        <taxon>Musaceae</taxon>
        <taxon>Ensete</taxon>
    </lineage>
</organism>
<dbReference type="InterPro" id="IPR015590">
    <property type="entry name" value="Aldehyde_DH_dom"/>
</dbReference>
<reference evidence="4 5" key="1">
    <citation type="journal article" date="2014" name="Agronomy (Basel)">
        <title>A Draft Genome Sequence for Ensete ventricosum, the Drought-Tolerant Tree Against Hunger.</title>
        <authorList>
            <person name="Harrison J."/>
            <person name="Moore K.A."/>
            <person name="Paszkiewicz K."/>
            <person name="Jones T."/>
            <person name="Grant M."/>
            <person name="Ambacheew D."/>
            <person name="Muzemil S."/>
            <person name="Studholme D.J."/>
        </authorList>
    </citation>
    <scope>NUCLEOTIDE SEQUENCE [LARGE SCALE GENOMIC DNA]</scope>
</reference>
<dbReference type="InterPro" id="IPR016163">
    <property type="entry name" value="Ald_DH_C"/>
</dbReference>
<dbReference type="SUPFAM" id="SSF53720">
    <property type="entry name" value="ALDH-like"/>
    <property type="match status" value="1"/>
</dbReference>
<dbReference type="EMBL" id="AMZH03002210">
    <property type="protein sequence ID" value="RRT76373.1"/>
    <property type="molecule type" value="Genomic_DNA"/>
</dbReference>
<comment type="similarity">
    <text evidence="1">Belongs to the aldehyde dehydrogenase family.</text>
</comment>
<evidence type="ECO:0000256" key="2">
    <source>
        <dbReference type="ARBA" id="ARBA00023002"/>
    </source>
</evidence>
<keyword evidence="2" id="KW-0560">Oxidoreductase</keyword>